<protein>
    <submittedName>
        <fullName evidence="1">Uncharacterized protein</fullName>
    </submittedName>
</protein>
<accession>A0ACC2N7U9</accession>
<sequence length="623" mass="71120">MEEEKQRLQSNLKLFLPMMMKKIPELREATMSKDAKSSEKFRDEANQLYMKKSHSNYDHLQIWRYYSKSVALAPPASKELSSALYNRSSLLFHLHKYSDCVQDLILAEKINCSDVMKMKMIHRKAECYIKTKSSSDTDIVDTAIAEIGNLSLDEKIKNETIAKLKKMGAGSTTISKNIKEEDAAGETFNVNFQVEIPCASNALALKFNEDFGRHVVATRDIKPGEILAVERMFPLLDQSALYTHCSNCSKVTWSSVSCESCALAVYCSETCKNDAWSKYHDIECNIIGLLDLETSSGEVESQSVRLMVRALKESKGSISSLRKKMKRIDSTSDYRNRGYSADGIFRSETCDSYLSLLTNANKKTLPALQDTSKRAAKLVYFLAVFTKIFGKKYKADDLSSIAEQEDILFVGSLISRMYHMNLTNRFLVSEQVHVYSRKEATMINDEQKIGTAVAPFCSFINHACLPNVDTCTTEDGRLIVFSVLPINKDAQIFRQYKKSISCDVCPRDMRKEAMRELYYIYDCRCIACTGDFPTAREAPEIYRVANDRQVLILVDEIYTQNNAKLSIGVKKMIKMIMKCLELMVKKSLHKCKDFYRLMGMMINFFHLMHDRWFQIPLGCKKAK</sequence>
<proteinExistence type="predicted"/>
<gene>
    <name evidence="1" type="ORF">QAD02_008710</name>
</gene>
<name>A0ACC2N7U9_9HYME</name>
<keyword evidence="2" id="KW-1185">Reference proteome</keyword>
<dbReference type="EMBL" id="CM056744">
    <property type="protein sequence ID" value="KAJ8667048.1"/>
    <property type="molecule type" value="Genomic_DNA"/>
</dbReference>
<evidence type="ECO:0000313" key="1">
    <source>
        <dbReference type="EMBL" id="KAJ8667048.1"/>
    </source>
</evidence>
<organism evidence="1 2">
    <name type="scientific">Eretmocerus hayati</name>
    <dbReference type="NCBI Taxonomy" id="131215"/>
    <lineage>
        <taxon>Eukaryota</taxon>
        <taxon>Metazoa</taxon>
        <taxon>Ecdysozoa</taxon>
        <taxon>Arthropoda</taxon>
        <taxon>Hexapoda</taxon>
        <taxon>Insecta</taxon>
        <taxon>Pterygota</taxon>
        <taxon>Neoptera</taxon>
        <taxon>Endopterygota</taxon>
        <taxon>Hymenoptera</taxon>
        <taxon>Apocrita</taxon>
        <taxon>Proctotrupomorpha</taxon>
        <taxon>Chalcidoidea</taxon>
        <taxon>Aphelinidae</taxon>
        <taxon>Aphelininae</taxon>
        <taxon>Eretmocerus</taxon>
    </lineage>
</organism>
<dbReference type="Proteomes" id="UP001239111">
    <property type="component" value="Chromosome 4"/>
</dbReference>
<evidence type="ECO:0000313" key="2">
    <source>
        <dbReference type="Proteomes" id="UP001239111"/>
    </source>
</evidence>
<reference evidence="1" key="1">
    <citation type="submission" date="2023-04" db="EMBL/GenBank/DDBJ databases">
        <title>A chromosome-level genome assembly of the parasitoid wasp Eretmocerus hayati.</title>
        <authorList>
            <person name="Zhong Y."/>
            <person name="Liu S."/>
            <person name="Liu Y."/>
        </authorList>
    </citation>
    <scope>NUCLEOTIDE SEQUENCE</scope>
    <source>
        <strain evidence="1">ZJU_SS_LIU_2023</strain>
    </source>
</reference>
<comment type="caution">
    <text evidence="1">The sequence shown here is derived from an EMBL/GenBank/DDBJ whole genome shotgun (WGS) entry which is preliminary data.</text>
</comment>